<dbReference type="AlphaFoldDB" id="A0A820QLU1"/>
<reference evidence="1" key="1">
    <citation type="submission" date="2021-02" db="EMBL/GenBank/DDBJ databases">
        <authorList>
            <person name="Nowell W R."/>
        </authorList>
    </citation>
    <scope>NUCLEOTIDE SEQUENCE</scope>
</reference>
<feature type="non-terminal residue" evidence="1">
    <location>
        <position position="123"/>
    </location>
</feature>
<evidence type="ECO:0000313" key="2">
    <source>
        <dbReference type="Proteomes" id="UP000663881"/>
    </source>
</evidence>
<gene>
    <name evidence="1" type="ORF">OKA104_LOCUS52666</name>
</gene>
<protein>
    <submittedName>
        <fullName evidence="1">Uncharacterized protein</fullName>
    </submittedName>
</protein>
<organism evidence="1 2">
    <name type="scientific">Adineta steineri</name>
    <dbReference type="NCBI Taxonomy" id="433720"/>
    <lineage>
        <taxon>Eukaryota</taxon>
        <taxon>Metazoa</taxon>
        <taxon>Spiralia</taxon>
        <taxon>Gnathifera</taxon>
        <taxon>Rotifera</taxon>
        <taxon>Eurotatoria</taxon>
        <taxon>Bdelloidea</taxon>
        <taxon>Adinetida</taxon>
        <taxon>Adinetidae</taxon>
        <taxon>Adineta</taxon>
    </lineage>
</organism>
<proteinExistence type="predicted"/>
<dbReference type="EMBL" id="CAJOAY010031106">
    <property type="protein sequence ID" value="CAF4423602.1"/>
    <property type="molecule type" value="Genomic_DNA"/>
</dbReference>
<evidence type="ECO:0000313" key="1">
    <source>
        <dbReference type="EMBL" id="CAF4423602.1"/>
    </source>
</evidence>
<comment type="caution">
    <text evidence="1">The sequence shown here is derived from an EMBL/GenBank/DDBJ whole genome shotgun (WGS) entry which is preliminary data.</text>
</comment>
<accession>A0A820QLU1</accession>
<sequence>VAPAPLILRERPPTPPPAIPSETVIRQIPALPPSPRSVIIERFPSAPKKPRDIIIERWLPYGPLPERRTIVEEASVAITYPEPRNKIIIYERVESDVVRQFEKEGVFSEDPAHYVARYGDSLL</sequence>
<name>A0A820QLU1_9BILA</name>
<feature type="non-terminal residue" evidence="1">
    <location>
        <position position="1"/>
    </location>
</feature>
<dbReference type="Proteomes" id="UP000663881">
    <property type="component" value="Unassembled WGS sequence"/>
</dbReference>